<dbReference type="Proteomes" id="UP000287188">
    <property type="component" value="Unassembled WGS sequence"/>
</dbReference>
<dbReference type="SUPFAM" id="SSF159275">
    <property type="entry name" value="PA1994-like"/>
    <property type="match status" value="1"/>
</dbReference>
<keyword evidence="2" id="KW-1185">Reference proteome</keyword>
<evidence type="ECO:0000313" key="1">
    <source>
        <dbReference type="EMBL" id="GCE16537.1"/>
    </source>
</evidence>
<name>A0A402ABR5_9CHLR</name>
<dbReference type="InterPro" id="IPR009467">
    <property type="entry name" value="Glycolipid-bd_prot_put"/>
</dbReference>
<sequence length="190" mass="21864">MEWNARWVPWTEEGIENLHLLQNDKGIFIDSMMVGSHQGQQFRVSYQIQCNQEWKVQTCAIRLLGAHPQEVKLQSDKQGHWVNVDNIPIPELEGCIDVDISVTPFTNTLPIRRLALRPGQSADLLVVYIALPAVEIRPMRQRYTCLEVSTNGGLYRYESLLSGFSAELHVDTQGLVLDYPELWRRSWDES</sequence>
<dbReference type="EMBL" id="BIFS01000001">
    <property type="protein sequence ID" value="GCE16537.1"/>
    <property type="molecule type" value="Genomic_DNA"/>
</dbReference>
<dbReference type="RefSeq" id="WP_126548419.1">
    <property type="nucleotide sequence ID" value="NZ_BIFS01000001.1"/>
</dbReference>
<proteinExistence type="predicted"/>
<protein>
    <submittedName>
        <fullName evidence="1">Uncharacterized protein</fullName>
    </submittedName>
</protein>
<organism evidence="1 2">
    <name type="scientific">Dictyobacter kobayashii</name>
    <dbReference type="NCBI Taxonomy" id="2014872"/>
    <lineage>
        <taxon>Bacteria</taxon>
        <taxon>Bacillati</taxon>
        <taxon>Chloroflexota</taxon>
        <taxon>Ktedonobacteria</taxon>
        <taxon>Ktedonobacterales</taxon>
        <taxon>Dictyobacteraceae</taxon>
        <taxon>Dictyobacter</taxon>
    </lineage>
</organism>
<reference evidence="2" key="1">
    <citation type="submission" date="2018-12" db="EMBL/GenBank/DDBJ databases">
        <title>Tengunoibacter tsumagoiensis gen. nov., sp. nov., Dictyobacter kobayashii sp. nov., D. alpinus sp. nov., and D. joshuensis sp. nov. and description of Dictyobacteraceae fam. nov. within the order Ktedonobacterales isolated from Tengu-no-mugimeshi.</title>
        <authorList>
            <person name="Wang C.M."/>
            <person name="Zheng Y."/>
            <person name="Sakai Y."/>
            <person name="Toyoda A."/>
            <person name="Minakuchi Y."/>
            <person name="Abe K."/>
            <person name="Yokota A."/>
            <person name="Yabe S."/>
        </authorList>
    </citation>
    <scope>NUCLEOTIDE SEQUENCE [LARGE SCALE GENOMIC DNA]</scope>
    <source>
        <strain evidence="2">Uno11</strain>
    </source>
</reference>
<gene>
    <name evidence="1" type="ORF">KDK_03370</name>
</gene>
<evidence type="ECO:0000313" key="2">
    <source>
        <dbReference type="Proteomes" id="UP000287188"/>
    </source>
</evidence>
<accession>A0A402ABR5</accession>
<dbReference type="OrthoDB" id="9814791at2"/>
<comment type="caution">
    <text evidence="1">The sequence shown here is derived from an EMBL/GenBank/DDBJ whole genome shotgun (WGS) entry which is preliminary data.</text>
</comment>
<dbReference type="Pfam" id="PF06475">
    <property type="entry name" value="Glycolipid_bind"/>
    <property type="match status" value="1"/>
</dbReference>
<dbReference type="AlphaFoldDB" id="A0A402ABR5"/>